<dbReference type="Gene3D" id="2.40.30.170">
    <property type="match status" value="1"/>
</dbReference>
<evidence type="ECO:0000313" key="2">
    <source>
        <dbReference type="EMBL" id="RAX13834.1"/>
    </source>
</evidence>
<evidence type="ECO:0000256" key="1">
    <source>
        <dbReference type="SAM" id="Phobius"/>
    </source>
</evidence>
<comment type="caution">
    <text evidence="2">The sequence shown here is derived from an EMBL/GenBank/DDBJ whole genome shotgun (WGS) entry which is preliminary data.</text>
</comment>
<dbReference type="GeneID" id="88805296"/>
<keyword evidence="1" id="KW-0472">Membrane</keyword>
<organism evidence="2 3">
    <name type="scientific">Photorhabdus bodei</name>
    <dbReference type="NCBI Taxonomy" id="2029681"/>
    <lineage>
        <taxon>Bacteria</taxon>
        <taxon>Pseudomonadati</taxon>
        <taxon>Pseudomonadota</taxon>
        <taxon>Gammaproteobacteria</taxon>
        <taxon>Enterobacterales</taxon>
        <taxon>Morganellaceae</taxon>
        <taxon>Photorhabdus</taxon>
    </lineage>
</organism>
<dbReference type="InterPro" id="IPR050739">
    <property type="entry name" value="MFP"/>
</dbReference>
<proteinExistence type="predicted"/>
<dbReference type="EMBL" id="NSCM01000004">
    <property type="protein sequence ID" value="RAX13834.1"/>
    <property type="molecule type" value="Genomic_DNA"/>
</dbReference>
<protein>
    <submittedName>
        <fullName evidence="2">HlyD family secretion protein</fullName>
    </submittedName>
</protein>
<sequence length="404" mass="47001">MNKLNSNNEVKSELHKEYKLIISITVFLLIICFALSFVVTIKRRVVLENAFIKTAPEPVLFYAEKDIDIKNYNVRDGDVVKKGDSIYNAINPDLEEAESILLQNIKRDNTKINAMEKYIDNVYERMKIEKNYEDFKFNKNESELKNIDSILKDHRDDYDFFSQSYREQMNFVDKLLNQNNNYLSKKDIIKYKMELFSSRRGLINLESDILDLEKRKYSLDDEQSRYIIGATKYKELDMELNQLRGELSVLVSELNVKNTGMENIKNGKLRIEGIAKADGKVEFNNINGIRPKQVKKGELVFTIYPDGNHFIAKGVVSEKYIRKIKIGQSVELKMDAYDYLKYGAIKGKVEAIFGVKNGTAEIVINIVDKRDFDLEFGNSIKAFIILDEVNLYEYIYEIVFPYVA</sequence>
<dbReference type="PANTHER" id="PTHR30386:SF28">
    <property type="entry name" value="EXPORTED PROTEIN"/>
    <property type="match status" value="1"/>
</dbReference>
<reference evidence="2 3" key="1">
    <citation type="journal article" date="2018" name="Int. J. Syst. Evol. Microbiol.">
        <title>Whole-genome-based revisit of Photorhabdus phylogeny: proposal for the elevation of most Photorhabdus subspecies to the species level and description of one novel species Photorhabdus bodei sp. nov., and one novel subspecies Photorhabdus laumondii subsp. clarkei subsp. nov.</title>
        <authorList>
            <person name="Machado R.A.R."/>
            <person name="Wuthrich D."/>
            <person name="Kuhnert P."/>
            <person name="Arce C.C.M."/>
            <person name="Thonen L."/>
            <person name="Ruiz C."/>
            <person name="Zhang X."/>
            <person name="Robert C.A.M."/>
            <person name="Karimi J."/>
            <person name="Kamali S."/>
            <person name="Ma J."/>
            <person name="Bruggmann R."/>
            <person name="Erb M."/>
        </authorList>
    </citation>
    <scope>NUCLEOTIDE SEQUENCE [LARGE SCALE GENOMIC DNA]</scope>
    <source>
        <strain evidence="2 3">LJ24-63</strain>
    </source>
</reference>
<name>A0A329XAK2_9GAMM</name>
<dbReference type="AlphaFoldDB" id="A0A329XAK2"/>
<dbReference type="Proteomes" id="UP000250919">
    <property type="component" value="Unassembled WGS sequence"/>
</dbReference>
<feature type="transmembrane region" description="Helical" evidence="1">
    <location>
        <begin position="20"/>
        <end position="41"/>
    </location>
</feature>
<keyword evidence="1" id="KW-1133">Transmembrane helix</keyword>
<dbReference type="PRINTS" id="PR01490">
    <property type="entry name" value="RTXTOXIND"/>
</dbReference>
<dbReference type="RefSeq" id="WP_011147539.1">
    <property type="nucleotide sequence ID" value="NZ_CAWNYH010000004.1"/>
</dbReference>
<accession>A0A329XAK2</accession>
<keyword evidence="1" id="KW-0812">Transmembrane</keyword>
<dbReference type="PANTHER" id="PTHR30386">
    <property type="entry name" value="MEMBRANE FUSION SUBUNIT OF EMRAB-TOLC MULTIDRUG EFFLUX PUMP"/>
    <property type="match status" value="1"/>
</dbReference>
<evidence type="ECO:0000313" key="3">
    <source>
        <dbReference type="Proteomes" id="UP000250919"/>
    </source>
</evidence>
<gene>
    <name evidence="2" type="ORF">CKY02_05200</name>
</gene>